<dbReference type="InterPro" id="IPR013325">
    <property type="entry name" value="RNA_pol_sigma_r2"/>
</dbReference>
<keyword evidence="12" id="KW-1185">Reference proteome</keyword>
<dbReference type="InterPro" id="IPR007627">
    <property type="entry name" value="RNA_pol_sigma70_r2"/>
</dbReference>
<evidence type="ECO:0000313" key="12">
    <source>
        <dbReference type="Proteomes" id="UP001500363"/>
    </source>
</evidence>
<dbReference type="Proteomes" id="UP001500363">
    <property type="component" value="Unassembled WGS sequence"/>
</dbReference>
<organism evidence="11 12">
    <name type="scientific">Kribbella lupini</name>
    <dbReference type="NCBI Taxonomy" id="291602"/>
    <lineage>
        <taxon>Bacteria</taxon>
        <taxon>Bacillati</taxon>
        <taxon>Actinomycetota</taxon>
        <taxon>Actinomycetes</taxon>
        <taxon>Propionibacteriales</taxon>
        <taxon>Kribbellaceae</taxon>
        <taxon>Kribbella</taxon>
    </lineage>
</organism>
<dbReference type="PANTHER" id="PTHR43133:SF65">
    <property type="entry name" value="ECF RNA POLYMERASE SIGMA FACTOR SIGG"/>
    <property type="match status" value="1"/>
</dbReference>
<dbReference type="InterPro" id="IPR000838">
    <property type="entry name" value="RNA_pol_sigma70_ECF_CS"/>
</dbReference>
<feature type="domain" description="SnoaL-like" evidence="10">
    <location>
        <begin position="203"/>
        <end position="304"/>
    </location>
</feature>
<dbReference type="PROSITE" id="PS01063">
    <property type="entry name" value="SIGMA70_ECF"/>
    <property type="match status" value="1"/>
</dbReference>
<feature type="domain" description="RNA polymerase sigma factor 70 region 4 type 2" evidence="9">
    <location>
        <begin position="129"/>
        <end position="177"/>
    </location>
</feature>
<keyword evidence="5 7" id="KW-0238">DNA-binding</keyword>
<dbReference type="Pfam" id="PF04542">
    <property type="entry name" value="Sigma70_r2"/>
    <property type="match status" value="1"/>
</dbReference>
<evidence type="ECO:0000256" key="6">
    <source>
        <dbReference type="ARBA" id="ARBA00023163"/>
    </source>
</evidence>
<evidence type="ECO:0000256" key="5">
    <source>
        <dbReference type="ARBA" id="ARBA00023125"/>
    </source>
</evidence>
<keyword evidence="3 7" id="KW-0805">Transcription regulation</keyword>
<dbReference type="InterPro" id="IPR039425">
    <property type="entry name" value="RNA_pol_sigma-70-like"/>
</dbReference>
<dbReference type="EMBL" id="BAAANC010000001">
    <property type="protein sequence ID" value="GAA1508231.1"/>
    <property type="molecule type" value="Genomic_DNA"/>
</dbReference>
<dbReference type="InterPro" id="IPR013324">
    <property type="entry name" value="RNA_pol_sigma_r3/r4-like"/>
</dbReference>
<evidence type="ECO:0000256" key="4">
    <source>
        <dbReference type="ARBA" id="ARBA00023082"/>
    </source>
</evidence>
<comment type="subunit">
    <text evidence="2">Interacts transiently with the RNA polymerase catalytic core formed by RpoA, RpoB, RpoC and RpoZ (2 alpha, 1 beta, 1 beta' and 1 omega subunit) to form the RNA polymerase holoenzyme that can initiate transcription.</text>
</comment>
<dbReference type="Pfam" id="PF12680">
    <property type="entry name" value="SnoaL_2"/>
    <property type="match status" value="1"/>
</dbReference>
<sequence>MALAGGDLERYRHELRVHCYRMLGSFDEAEDLVQETFLKAWRARDAFEGRSSVRSWLYKIATNACLDARRPRRILPSDLEPPSSRIPARAPRPELPWLQPFPDALLEPPAPRADEPDVMVISRETIELAFLAAIQHLPPRQRAVLILRDILNWPAADTADLLGLSVAAVNAALQRARPALRSGLPSHRSEWTSTASDAERELVDRYIDAFERSDADAVVALMHVDVRVTMPPFPFWLSGRDDVHAAFLDSFDPASPRHPGHQRMLPFAANRQPAVASYLRQPGEASYRPFGISLLRVEHGRIAELTAFGEPKLFAAFGLPESL</sequence>
<evidence type="ECO:0000256" key="3">
    <source>
        <dbReference type="ARBA" id="ARBA00023015"/>
    </source>
</evidence>
<dbReference type="RefSeq" id="WP_344167561.1">
    <property type="nucleotide sequence ID" value="NZ_BAAANC010000001.1"/>
</dbReference>
<evidence type="ECO:0000313" key="11">
    <source>
        <dbReference type="EMBL" id="GAA1508231.1"/>
    </source>
</evidence>
<evidence type="ECO:0000259" key="9">
    <source>
        <dbReference type="Pfam" id="PF08281"/>
    </source>
</evidence>
<dbReference type="InterPro" id="IPR013249">
    <property type="entry name" value="RNA_pol_sigma70_r4_t2"/>
</dbReference>
<evidence type="ECO:0000256" key="7">
    <source>
        <dbReference type="RuleBase" id="RU000716"/>
    </source>
</evidence>
<evidence type="ECO:0000256" key="1">
    <source>
        <dbReference type="ARBA" id="ARBA00010641"/>
    </source>
</evidence>
<evidence type="ECO:0000256" key="2">
    <source>
        <dbReference type="ARBA" id="ARBA00011344"/>
    </source>
</evidence>
<comment type="caution">
    <text evidence="11">The sequence shown here is derived from an EMBL/GenBank/DDBJ whole genome shotgun (WGS) entry which is preliminary data.</text>
</comment>
<dbReference type="InterPro" id="IPR037401">
    <property type="entry name" value="SnoaL-like"/>
</dbReference>
<dbReference type="SUPFAM" id="SSF88946">
    <property type="entry name" value="Sigma2 domain of RNA polymerase sigma factors"/>
    <property type="match status" value="1"/>
</dbReference>
<dbReference type="Gene3D" id="3.10.450.50">
    <property type="match status" value="1"/>
</dbReference>
<dbReference type="Pfam" id="PF08281">
    <property type="entry name" value="Sigma70_r4_2"/>
    <property type="match status" value="1"/>
</dbReference>
<dbReference type="InterPro" id="IPR014284">
    <property type="entry name" value="RNA_pol_sigma-70_dom"/>
</dbReference>
<comment type="similarity">
    <text evidence="1 7">Belongs to the sigma-70 factor family. ECF subfamily.</text>
</comment>
<name>A0ABN1ZZM1_9ACTN</name>
<dbReference type="InterPro" id="IPR032710">
    <property type="entry name" value="NTF2-like_dom_sf"/>
</dbReference>
<dbReference type="SUPFAM" id="SSF54427">
    <property type="entry name" value="NTF2-like"/>
    <property type="match status" value="1"/>
</dbReference>
<dbReference type="NCBIfam" id="NF006089">
    <property type="entry name" value="PRK08241.1"/>
    <property type="match status" value="1"/>
</dbReference>
<keyword evidence="4 7" id="KW-0731">Sigma factor</keyword>
<keyword evidence="6 7" id="KW-0804">Transcription</keyword>
<gene>
    <name evidence="11" type="ORF">GCM10009741_01140</name>
</gene>
<accession>A0ABN1ZZM1</accession>
<proteinExistence type="inferred from homology"/>
<dbReference type="CDD" id="cd06171">
    <property type="entry name" value="Sigma70_r4"/>
    <property type="match status" value="1"/>
</dbReference>
<protein>
    <recommendedName>
        <fullName evidence="7">RNA polymerase sigma factor</fullName>
    </recommendedName>
</protein>
<dbReference type="NCBIfam" id="TIGR02960">
    <property type="entry name" value="SigX5"/>
    <property type="match status" value="1"/>
</dbReference>
<dbReference type="InterPro" id="IPR014305">
    <property type="entry name" value="RNA_pol_sigma-G_actinobac"/>
</dbReference>
<feature type="domain" description="RNA polymerase sigma-70 region 2" evidence="8">
    <location>
        <begin position="9"/>
        <end position="72"/>
    </location>
</feature>
<reference evidence="11 12" key="1">
    <citation type="journal article" date="2019" name="Int. J. Syst. Evol. Microbiol.">
        <title>The Global Catalogue of Microorganisms (GCM) 10K type strain sequencing project: providing services to taxonomists for standard genome sequencing and annotation.</title>
        <authorList>
            <consortium name="The Broad Institute Genomics Platform"/>
            <consortium name="The Broad Institute Genome Sequencing Center for Infectious Disease"/>
            <person name="Wu L."/>
            <person name="Ma J."/>
        </authorList>
    </citation>
    <scope>NUCLEOTIDE SEQUENCE [LARGE SCALE GENOMIC DNA]</scope>
    <source>
        <strain evidence="11 12">JCM 14303</strain>
    </source>
</reference>
<dbReference type="SUPFAM" id="SSF88659">
    <property type="entry name" value="Sigma3 and sigma4 domains of RNA polymerase sigma factors"/>
    <property type="match status" value="1"/>
</dbReference>
<evidence type="ECO:0000259" key="8">
    <source>
        <dbReference type="Pfam" id="PF04542"/>
    </source>
</evidence>
<dbReference type="Gene3D" id="1.10.1740.10">
    <property type="match status" value="1"/>
</dbReference>
<dbReference type="PANTHER" id="PTHR43133">
    <property type="entry name" value="RNA POLYMERASE ECF-TYPE SIGMA FACTO"/>
    <property type="match status" value="1"/>
</dbReference>
<dbReference type="Gene3D" id="1.10.10.10">
    <property type="entry name" value="Winged helix-like DNA-binding domain superfamily/Winged helix DNA-binding domain"/>
    <property type="match status" value="1"/>
</dbReference>
<dbReference type="InterPro" id="IPR036388">
    <property type="entry name" value="WH-like_DNA-bd_sf"/>
</dbReference>
<evidence type="ECO:0000259" key="10">
    <source>
        <dbReference type="Pfam" id="PF12680"/>
    </source>
</evidence>
<dbReference type="NCBIfam" id="TIGR02937">
    <property type="entry name" value="sigma70-ECF"/>
    <property type="match status" value="1"/>
</dbReference>